<dbReference type="PROSITE" id="PS50995">
    <property type="entry name" value="HTH_MARR_2"/>
    <property type="match status" value="1"/>
</dbReference>
<protein>
    <submittedName>
        <fullName evidence="6">MarR family transcriptional regulator</fullName>
    </submittedName>
</protein>
<keyword evidence="1" id="KW-0805">Transcription regulation</keyword>
<evidence type="ECO:0000256" key="4">
    <source>
        <dbReference type="SAM" id="MobiDB-lite"/>
    </source>
</evidence>
<evidence type="ECO:0000256" key="2">
    <source>
        <dbReference type="ARBA" id="ARBA00023125"/>
    </source>
</evidence>
<dbReference type="SMART" id="SM00347">
    <property type="entry name" value="HTH_MARR"/>
    <property type="match status" value="1"/>
</dbReference>
<evidence type="ECO:0000313" key="6">
    <source>
        <dbReference type="EMBL" id="MCZ8512504.1"/>
    </source>
</evidence>
<gene>
    <name evidence="6" type="ORF">O9H85_08755</name>
</gene>
<feature type="region of interest" description="Disordered" evidence="4">
    <location>
        <begin position="144"/>
        <end position="163"/>
    </location>
</feature>
<feature type="domain" description="HTH marR-type" evidence="5">
    <location>
        <begin position="9"/>
        <end position="141"/>
    </location>
</feature>
<dbReference type="PANTHER" id="PTHR33164:SF64">
    <property type="entry name" value="TRANSCRIPTIONAL REGULATOR SLYA"/>
    <property type="match status" value="1"/>
</dbReference>
<dbReference type="RefSeq" id="WP_269880957.1">
    <property type="nucleotide sequence ID" value="NZ_JAQAGZ010000005.1"/>
</dbReference>
<dbReference type="InterPro" id="IPR039422">
    <property type="entry name" value="MarR/SlyA-like"/>
</dbReference>
<reference evidence="6 7" key="1">
    <citation type="submission" date="2022-12" db="EMBL/GenBank/DDBJ databases">
        <title>Draft genome sequence of Paenibacillus sp. dW9.</title>
        <authorList>
            <person name="Choi E.-W."/>
            <person name="Kim D.-U."/>
        </authorList>
    </citation>
    <scope>NUCLEOTIDE SEQUENCE [LARGE SCALE GENOMIC DNA]</scope>
    <source>
        <strain evidence="7">dW9</strain>
    </source>
</reference>
<dbReference type="InterPro" id="IPR000835">
    <property type="entry name" value="HTH_MarR-typ"/>
</dbReference>
<proteinExistence type="predicted"/>
<evidence type="ECO:0000256" key="3">
    <source>
        <dbReference type="ARBA" id="ARBA00023163"/>
    </source>
</evidence>
<dbReference type="Pfam" id="PF01047">
    <property type="entry name" value="MarR"/>
    <property type="match status" value="1"/>
</dbReference>
<keyword evidence="3" id="KW-0804">Transcription</keyword>
<sequence length="163" mass="18679">MKPNPTPDQEPFGVILAQTYRRVVLLLTNRFRPYGITPEQWSLLNQLCVKEGVPQKKLAERTDRDQPTVTRILDVLERKGWTVRKPNSEDRRSFLVYATEEGRKLAAELEPLERQTLQELLECVQESQCEALKQALKRIGERAAALKETSEPTEAAYNNGSDQ</sequence>
<dbReference type="PRINTS" id="PR00598">
    <property type="entry name" value="HTHMARR"/>
</dbReference>
<dbReference type="InterPro" id="IPR036388">
    <property type="entry name" value="WH-like_DNA-bd_sf"/>
</dbReference>
<dbReference type="Gene3D" id="1.10.10.10">
    <property type="entry name" value="Winged helix-like DNA-binding domain superfamily/Winged helix DNA-binding domain"/>
    <property type="match status" value="1"/>
</dbReference>
<keyword evidence="7" id="KW-1185">Reference proteome</keyword>
<organism evidence="6 7">
    <name type="scientific">Paenibacillus gyeongsangnamensis</name>
    <dbReference type="NCBI Taxonomy" id="3388067"/>
    <lineage>
        <taxon>Bacteria</taxon>
        <taxon>Bacillati</taxon>
        <taxon>Bacillota</taxon>
        <taxon>Bacilli</taxon>
        <taxon>Bacillales</taxon>
        <taxon>Paenibacillaceae</taxon>
        <taxon>Paenibacillus</taxon>
    </lineage>
</organism>
<accession>A0ABT4Q6Q4</accession>
<name>A0ABT4Q6Q4_9BACL</name>
<dbReference type="Proteomes" id="UP001527882">
    <property type="component" value="Unassembled WGS sequence"/>
</dbReference>
<dbReference type="PANTHER" id="PTHR33164">
    <property type="entry name" value="TRANSCRIPTIONAL REGULATOR, MARR FAMILY"/>
    <property type="match status" value="1"/>
</dbReference>
<evidence type="ECO:0000256" key="1">
    <source>
        <dbReference type="ARBA" id="ARBA00023015"/>
    </source>
</evidence>
<dbReference type="SUPFAM" id="SSF46785">
    <property type="entry name" value="Winged helix' DNA-binding domain"/>
    <property type="match status" value="1"/>
</dbReference>
<evidence type="ECO:0000259" key="5">
    <source>
        <dbReference type="PROSITE" id="PS50995"/>
    </source>
</evidence>
<evidence type="ECO:0000313" key="7">
    <source>
        <dbReference type="Proteomes" id="UP001527882"/>
    </source>
</evidence>
<dbReference type="EMBL" id="JAQAGZ010000005">
    <property type="protein sequence ID" value="MCZ8512504.1"/>
    <property type="molecule type" value="Genomic_DNA"/>
</dbReference>
<comment type="caution">
    <text evidence="6">The sequence shown here is derived from an EMBL/GenBank/DDBJ whole genome shotgun (WGS) entry which is preliminary data.</text>
</comment>
<keyword evidence="2" id="KW-0238">DNA-binding</keyword>
<dbReference type="InterPro" id="IPR036390">
    <property type="entry name" value="WH_DNA-bd_sf"/>
</dbReference>